<proteinExistence type="predicted"/>
<dbReference type="Proteomes" id="UP001515480">
    <property type="component" value="Unassembled WGS sequence"/>
</dbReference>
<dbReference type="AlphaFoldDB" id="A0AB34JR71"/>
<sequence length="91" mass="9696">MTACSGAPPSPPLSPSSSSLSSAPPASSSSFSFYVTRPSRTQHATKVLVVILQDEGTTIICKGDGEGYYRAKRGTHTWSGRLPSQQQRWAP</sequence>
<evidence type="ECO:0000256" key="1">
    <source>
        <dbReference type="SAM" id="MobiDB-lite"/>
    </source>
</evidence>
<dbReference type="EMBL" id="JBGBPQ010000006">
    <property type="protein sequence ID" value="KAL1523267.1"/>
    <property type="molecule type" value="Genomic_DNA"/>
</dbReference>
<organism evidence="2 3">
    <name type="scientific">Prymnesium parvum</name>
    <name type="common">Toxic golden alga</name>
    <dbReference type="NCBI Taxonomy" id="97485"/>
    <lineage>
        <taxon>Eukaryota</taxon>
        <taxon>Haptista</taxon>
        <taxon>Haptophyta</taxon>
        <taxon>Prymnesiophyceae</taxon>
        <taxon>Prymnesiales</taxon>
        <taxon>Prymnesiaceae</taxon>
        <taxon>Prymnesium</taxon>
    </lineage>
</organism>
<accession>A0AB34JR71</accession>
<evidence type="ECO:0000313" key="2">
    <source>
        <dbReference type="EMBL" id="KAL1523267.1"/>
    </source>
</evidence>
<feature type="region of interest" description="Disordered" evidence="1">
    <location>
        <begin position="1"/>
        <end position="32"/>
    </location>
</feature>
<feature type="compositionally biased region" description="Low complexity" evidence="1">
    <location>
        <begin position="15"/>
        <end position="32"/>
    </location>
</feature>
<keyword evidence="3" id="KW-1185">Reference proteome</keyword>
<evidence type="ECO:0000313" key="3">
    <source>
        <dbReference type="Proteomes" id="UP001515480"/>
    </source>
</evidence>
<gene>
    <name evidence="2" type="ORF">AB1Y20_018217</name>
</gene>
<name>A0AB34JR71_PRYPA</name>
<comment type="caution">
    <text evidence="2">The sequence shown here is derived from an EMBL/GenBank/DDBJ whole genome shotgun (WGS) entry which is preliminary data.</text>
</comment>
<reference evidence="2 3" key="1">
    <citation type="journal article" date="2024" name="Science">
        <title>Giant polyketide synthase enzymes in the biosynthesis of giant marine polyether toxins.</title>
        <authorList>
            <person name="Fallon T.R."/>
            <person name="Shende V.V."/>
            <person name="Wierzbicki I.H."/>
            <person name="Pendleton A.L."/>
            <person name="Watervoot N.F."/>
            <person name="Auber R.P."/>
            <person name="Gonzalez D.J."/>
            <person name="Wisecaver J.H."/>
            <person name="Moore B.S."/>
        </authorList>
    </citation>
    <scope>NUCLEOTIDE SEQUENCE [LARGE SCALE GENOMIC DNA]</scope>
    <source>
        <strain evidence="2 3">12B1</strain>
    </source>
</reference>
<protein>
    <submittedName>
        <fullName evidence="2">Uncharacterized protein</fullName>
    </submittedName>
</protein>